<comment type="caution">
    <text evidence="1">The sequence shown here is derived from an EMBL/GenBank/DDBJ whole genome shotgun (WGS) entry which is preliminary data.</text>
</comment>
<dbReference type="RefSeq" id="WP_146195959.1">
    <property type="nucleotide sequence ID" value="NZ_AP026695.1"/>
</dbReference>
<dbReference type="Proteomes" id="UP000245829">
    <property type="component" value="Unassembled WGS sequence"/>
</dbReference>
<sequence>MMYSRPEILKPTKVNSENLRFPCIICDDENGNRKHKVFDNIDTLDRHTKALHSKHPCYKAVKNIIRNLRKAVDLGMVRT</sequence>
<evidence type="ECO:0000313" key="2">
    <source>
        <dbReference type="Proteomes" id="UP000245829"/>
    </source>
</evidence>
<reference evidence="1 2" key="1">
    <citation type="submission" date="2018-05" db="EMBL/GenBank/DDBJ databases">
        <title>genome sequencing of Nitrosopumilus sp. NM25.</title>
        <authorList>
            <person name="Mori K."/>
            <person name="Nakagawa T."/>
        </authorList>
    </citation>
    <scope>NUCLEOTIDE SEQUENCE [LARGE SCALE GENOMIC DNA]</scope>
    <source>
        <strain evidence="1 2">NM25</strain>
    </source>
</reference>
<organism evidence="1 2">
    <name type="scientific">Nitrosopumilus zosterae</name>
    <dbReference type="NCBI Taxonomy" id="718286"/>
    <lineage>
        <taxon>Archaea</taxon>
        <taxon>Nitrososphaerota</taxon>
        <taxon>Nitrososphaeria</taxon>
        <taxon>Nitrosopumilales</taxon>
        <taxon>Nitrosopumilaceae</taxon>
        <taxon>Nitrosopumilus</taxon>
    </lineage>
</organism>
<proteinExistence type="predicted"/>
<keyword evidence="2" id="KW-1185">Reference proteome</keyword>
<gene>
    <name evidence="1" type="ORF">NZNM25_01550</name>
</gene>
<protein>
    <submittedName>
        <fullName evidence="1">Uncharacterized protein</fullName>
    </submittedName>
</protein>
<accession>A0A2S2KP51</accession>
<dbReference type="EMBL" id="BGKI01000001">
    <property type="protein sequence ID" value="GBH33364.1"/>
    <property type="molecule type" value="Genomic_DNA"/>
</dbReference>
<dbReference type="GeneID" id="76209485"/>
<evidence type="ECO:0000313" key="1">
    <source>
        <dbReference type="EMBL" id="GBH33364.1"/>
    </source>
</evidence>
<dbReference type="AlphaFoldDB" id="A0A2S2KP51"/>
<name>A0A2S2KP51_9ARCH</name>